<reference evidence="5" key="2">
    <citation type="submission" date="2025-09" db="UniProtKB">
        <authorList>
            <consortium name="Ensembl"/>
        </authorList>
    </citation>
    <scope>IDENTIFICATION</scope>
</reference>
<dbReference type="Gene3D" id="2.60.40.10">
    <property type="entry name" value="Immunoglobulins"/>
    <property type="match status" value="1"/>
</dbReference>
<dbReference type="PANTHER" id="PTHR16423:SF6">
    <property type="entry name" value="TRIGGERING RECEPTOR EXPRESSED ON MYELOID CELLS 2-RELATED"/>
    <property type="match status" value="1"/>
</dbReference>
<proteinExistence type="predicted"/>
<dbReference type="PANTHER" id="PTHR16423">
    <property type="entry name" value="TREM-LIKE TRANSCRIPT PROTEIN"/>
    <property type="match status" value="1"/>
</dbReference>
<keyword evidence="6" id="KW-1185">Reference proteome</keyword>
<dbReference type="InterPro" id="IPR013106">
    <property type="entry name" value="Ig_V-set"/>
</dbReference>
<dbReference type="InterPro" id="IPR007110">
    <property type="entry name" value="Ig-like_dom"/>
</dbReference>
<keyword evidence="2" id="KW-1015">Disulfide bond</keyword>
<organism evidence="5 6">
    <name type="scientific">Chelydra serpentina</name>
    <name type="common">Snapping turtle</name>
    <name type="synonym">Testudo serpentina</name>
    <dbReference type="NCBI Taxonomy" id="8475"/>
    <lineage>
        <taxon>Eukaryota</taxon>
        <taxon>Metazoa</taxon>
        <taxon>Chordata</taxon>
        <taxon>Craniata</taxon>
        <taxon>Vertebrata</taxon>
        <taxon>Euteleostomi</taxon>
        <taxon>Archelosauria</taxon>
        <taxon>Testudinata</taxon>
        <taxon>Testudines</taxon>
        <taxon>Cryptodira</taxon>
        <taxon>Durocryptodira</taxon>
        <taxon>Americhelydia</taxon>
        <taxon>Chelydroidea</taxon>
        <taxon>Chelydridae</taxon>
        <taxon>Chelydra</taxon>
    </lineage>
</organism>
<evidence type="ECO:0000313" key="6">
    <source>
        <dbReference type="Proteomes" id="UP000694403"/>
    </source>
</evidence>
<dbReference type="InterPro" id="IPR013783">
    <property type="entry name" value="Ig-like_fold"/>
</dbReference>
<dbReference type="SUPFAM" id="SSF48726">
    <property type="entry name" value="Immunoglobulin"/>
    <property type="match status" value="1"/>
</dbReference>
<dbReference type="Ensembl" id="ENSCSRT00000011125.1">
    <property type="protein sequence ID" value="ENSCSRP00000010728.1"/>
    <property type="gene ID" value="ENSCSRG00000008020.1"/>
</dbReference>
<protein>
    <recommendedName>
        <fullName evidence="4">Ig-like domain-containing protein</fullName>
    </recommendedName>
</protein>
<name>A0A8C3XMP9_CHESE</name>
<dbReference type="GO" id="GO:0038023">
    <property type="term" value="F:signaling receptor activity"/>
    <property type="evidence" value="ECO:0007669"/>
    <property type="project" value="TreeGrafter"/>
</dbReference>
<keyword evidence="3" id="KW-0393">Immunoglobulin domain</keyword>
<keyword evidence="1" id="KW-0732">Signal</keyword>
<evidence type="ECO:0000256" key="2">
    <source>
        <dbReference type="ARBA" id="ARBA00023157"/>
    </source>
</evidence>
<dbReference type="CDD" id="cd05716">
    <property type="entry name" value="IgV_pIgR_like"/>
    <property type="match status" value="1"/>
</dbReference>
<dbReference type="InterPro" id="IPR036179">
    <property type="entry name" value="Ig-like_dom_sf"/>
</dbReference>
<dbReference type="Pfam" id="PF07686">
    <property type="entry name" value="V-set"/>
    <property type="match status" value="1"/>
</dbReference>
<sequence>MELHQGRIWPLVHISLMGNGQNLSIQCPYNTQYFKEKKAWCRSTVQNDCEVLVNTEHGFLRYQNKAQEGRARIHDDTQKGIVTITMENLQVHDAGVYWCAHYRPPNLYRIIEVELAVTKGEYLLVGKMWGVGFLFCKFQHFISSKTFCFHFEILLFLNCFKNRIKGHLKPKNVLFGRKREFIFRNMSIKH</sequence>
<dbReference type="PROSITE" id="PS50835">
    <property type="entry name" value="IG_LIKE"/>
    <property type="match status" value="1"/>
</dbReference>
<evidence type="ECO:0000256" key="1">
    <source>
        <dbReference type="ARBA" id="ARBA00022729"/>
    </source>
</evidence>
<dbReference type="Proteomes" id="UP000694403">
    <property type="component" value="Unplaced"/>
</dbReference>
<accession>A0A8C3XMP9</accession>
<reference evidence="5" key="1">
    <citation type="submission" date="2025-08" db="UniProtKB">
        <authorList>
            <consortium name="Ensembl"/>
        </authorList>
    </citation>
    <scope>IDENTIFICATION</scope>
</reference>
<feature type="domain" description="Ig-like" evidence="4">
    <location>
        <begin position="10"/>
        <end position="99"/>
    </location>
</feature>
<evidence type="ECO:0000256" key="3">
    <source>
        <dbReference type="ARBA" id="ARBA00023319"/>
    </source>
</evidence>
<evidence type="ECO:0000313" key="5">
    <source>
        <dbReference type="Ensembl" id="ENSCSRP00000010728.1"/>
    </source>
</evidence>
<dbReference type="AlphaFoldDB" id="A0A8C3XMP9"/>
<evidence type="ECO:0000259" key="4">
    <source>
        <dbReference type="PROSITE" id="PS50835"/>
    </source>
</evidence>
<dbReference type="InterPro" id="IPR052314">
    <property type="entry name" value="Immune_rcpt_domain"/>
</dbReference>
<dbReference type="GO" id="GO:0009986">
    <property type="term" value="C:cell surface"/>
    <property type="evidence" value="ECO:0007669"/>
    <property type="project" value="TreeGrafter"/>
</dbReference>